<organism evidence="1 2">
    <name type="scientific">Candidatus Gallimonas intestinavium</name>
    <dbReference type="NCBI Taxonomy" id="2838603"/>
    <lineage>
        <taxon>Bacteria</taxon>
        <taxon>Bacillati</taxon>
        <taxon>Bacillota</taxon>
        <taxon>Clostridia</taxon>
        <taxon>Candidatus Gallimonas</taxon>
    </lineage>
</organism>
<reference evidence="1" key="1">
    <citation type="journal article" date="2021" name="PeerJ">
        <title>Extensive microbial diversity within the chicken gut microbiome revealed by metagenomics and culture.</title>
        <authorList>
            <person name="Gilroy R."/>
            <person name="Ravi A."/>
            <person name="Getino M."/>
            <person name="Pursley I."/>
            <person name="Horton D.L."/>
            <person name="Alikhan N.F."/>
            <person name="Baker D."/>
            <person name="Gharbi K."/>
            <person name="Hall N."/>
            <person name="Watson M."/>
            <person name="Adriaenssens E.M."/>
            <person name="Foster-Nyarko E."/>
            <person name="Jarju S."/>
            <person name="Secka A."/>
            <person name="Antonio M."/>
            <person name="Oren A."/>
            <person name="Chaudhuri R.R."/>
            <person name="La Ragione R."/>
            <person name="Hildebrand F."/>
            <person name="Pallen M.J."/>
        </authorList>
    </citation>
    <scope>NUCLEOTIDE SEQUENCE</scope>
    <source>
        <strain evidence="1">ChiW7-2402</strain>
    </source>
</reference>
<dbReference type="EMBL" id="DXBB01000130">
    <property type="protein sequence ID" value="HIZ73590.1"/>
    <property type="molecule type" value="Genomic_DNA"/>
</dbReference>
<accession>A0A9D2G777</accession>
<dbReference type="Proteomes" id="UP000824102">
    <property type="component" value="Unassembled WGS sequence"/>
</dbReference>
<proteinExistence type="predicted"/>
<evidence type="ECO:0000313" key="2">
    <source>
        <dbReference type="Proteomes" id="UP000824102"/>
    </source>
</evidence>
<name>A0A9D2G777_9FIRM</name>
<protein>
    <submittedName>
        <fullName evidence="1">Uncharacterized protein</fullName>
    </submittedName>
</protein>
<gene>
    <name evidence="1" type="ORF">H9964_08420</name>
</gene>
<dbReference type="AlphaFoldDB" id="A0A9D2G777"/>
<reference evidence="1" key="2">
    <citation type="submission" date="2021-04" db="EMBL/GenBank/DDBJ databases">
        <authorList>
            <person name="Gilroy R."/>
        </authorList>
    </citation>
    <scope>NUCLEOTIDE SEQUENCE</scope>
    <source>
        <strain evidence="1">ChiW7-2402</strain>
    </source>
</reference>
<sequence length="208" mass="23880">MKEAYIQALDEFFAAHYSDYVKLAALEGYRRPELLTVDRDGNIGRKDSSFLRLSHQAECGTLLETLKASLVDTTFGFTFRFRTFREKWHDLFDKYTFARHLPAILSHCGETTESAGKKLSLLPEVWQGIVKGKLYPEKNTVLALALVCHIRPQDANSLLVLSGFSFDLASVRDVVVEYLLERELFNPEMRNRCLREYRIENLPIAEGV</sequence>
<comment type="caution">
    <text evidence="1">The sequence shown here is derived from an EMBL/GenBank/DDBJ whole genome shotgun (WGS) entry which is preliminary data.</text>
</comment>
<evidence type="ECO:0000313" key="1">
    <source>
        <dbReference type="EMBL" id="HIZ73590.1"/>
    </source>
</evidence>